<feature type="compositionally biased region" description="Basic and acidic residues" evidence="1">
    <location>
        <begin position="189"/>
        <end position="202"/>
    </location>
</feature>
<proteinExistence type="predicted"/>
<accession>A0A165SFQ2</accession>
<feature type="region of interest" description="Disordered" evidence="1">
    <location>
        <begin position="189"/>
        <end position="208"/>
    </location>
</feature>
<keyword evidence="3" id="KW-1185">Reference proteome</keyword>
<protein>
    <submittedName>
        <fullName evidence="2">Uncharacterized protein</fullName>
    </submittedName>
</protein>
<reference evidence="2 3" key="1">
    <citation type="journal article" date="2016" name="Mol. Biol. Evol.">
        <title>Comparative Genomics of Early-Diverging Mushroom-Forming Fungi Provides Insights into the Origins of Lignocellulose Decay Capabilities.</title>
        <authorList>
            <person name="Nagy L.G."/>
            <person name="Riley R."/>
            <person name="Tritt A."/>
            <person name="Adam C."/>
            <person name="Daum C."/>
            <person name="Floudas D."/>
            <person name="Sun H."/>
            <person name="Yadav J.S."/>
            <person name="Pangilinan J."/>
            <person name="Larsson K.H."/>
            <person name="Matsuura K."/>
            <person name="Barry K."/>
            <person name="Labutti K."/>
            <person name="Kuo R."/>
            <person name="Ohm R.A."/>
            <person name="Bhattacharya S.S."/>
            <person name="Shirouzu T."/>
            <person name="Yoshinaga Y."/>
            <person name="Martin F.M."/>
            <person name="Grigoriev I.V."/>
            <person name="Hibbett D.S."/>
        </authorList>
    </citation>
    <scope>NUCLEOTIDE SEQUENCE [LARGE SCALE GENOMIC DNA]</scope>
    <source>
        <strain evidence="2 3">HHB14362 ss-1</strain>
    </source>
</reference>
<dbReference type="EMBL" id="KV425574">
    <property type="protein sequence ID" value="KZT25089.1"/>
    <property type="molecule type" value="Genomic_DNA"/>
</dbReference>
<organism evidence="2 3">
    <name type="scientific">Neolentinus lepideus HHB14362 ss-1</name>
    <dbReference type="NCBI Taxonomy" id="1314782"/>
    <lineage>
        <taxon>Eukaryota</taxon>
        <taxon>Fungi</taxon>
        <taxon>Dikarya</taxon>
        <taxon>Basidiomycota</taxon>
        <taxon>Agaricomycotina</taxon>
        <taxon>Agaricomycetes</taxon>
        <taxon>Gloeophyllales</taxon>
        <taxon>Gloeophyllaceae</taxon>
        <taxon>Neolentinus</taxon>
    </lineage>
</organism>
<name>A0A165SFQ2_9AGAM</name>
<dbReference type="AlphaFoldDB" id="A0A165SFQ2"/>
<dbReference type="OrthoDB" id="2750929at2759"/>
<evidence type="ECO:0000256" key="1">
    <source>
        <dbReference type="SAM" id="MobiDB-lite"/>
    </source>
</evidence>
<sequence>MATRCRSHTPLNLLRIQVRINLTSIARKIRYSPGSLYRHTTVHSLQSHVLSTQSSGSHGHYIVKSNEHRIDKRSRIITTLSPNRLTTRDFLDLSGSKQLFHPEGHVYYQRTEKSRRLPWPLGSRGFLYWHHDQGAPLLSSAVRLRHVPDGQPSSFASGSDLLLPDVPLFHPRLRRQCLGGADRTRRVHTRDIGHDHQVDSGARRQCGL</sequence>
<evidence type="ECO:0000313" key="2">
    <source>
        <dbReference type="EMBL" id="KZT25089.1"/>
    </source>
</evidence>
<evidence type="ECO:0000313" key="3">
    <source>
        <dbReference type="Proteomes" id="UP000076761"/>
    </source>
</evidence>
<gene>
    <name evidence="2" type="ORF">NEOLEDRAFT_389281</name>
</gene>
<dbReference type="Proteomes" id="UP000076761">
    <property type="component" value="Unassembled WGS sequence"/>
</dbReference>
<dbReference type="InParanoid" id="A0A165SFQ2"/>